<dbReference type="STRING" id="1121335.Cst_c22660"/>
<evidence type="ECO:0000313" key="1">
    <source>
        <dbReference type="EMBL" id="AGC69226.1"/>
    </source>
</evidence>
<accession>L7VS87</accession>
<protein>
    <submittedName>
        <fullName evidence="1">Uncharacterized protein</fullName>
    </submittedName>
</protein>
<dbReference type="KEGG" id="css:Cst_c22660"/>
<dbReference type="PATRIC" id="fig|1121335.3.peg.2274"/>
<name>L7VS87_THES1</name>
<dbReference type="AlphaFoldDB" id="L7VS87"/>
<gene>
    <name evidence="1" type="ordered locus">Cst_c22660</name>
</gene>
<keyword evidence="2" id="KW-1185">Reference proteome</keyword>
<dbReference type="Proteomes" id="UP000011220">
    <property type="component" value="Chromosome"/>
</dbReference>
<evidence type="ECO:0000313" key="2">
    <source>
        <dbReference type="Proteomes" id="UP000011220"/>
    </source>
</evidence>
<proteinExistence type="predicted"/>
<dbReference type="RefSeq" id="WP_015359905.1">
    <property type="nucleotide sequence ID" value="NC_020134.1"/>
</dbReference>
<dbReference type="EMBL" id="CP004044">
    <property type="protein sequence ID" value="AGC69226.1"/>
    <property type="molecule type" value="Genomic_DNA"/>
</dbReference>
<dbReference type="KEGG" id="csd:Clst_2171"/>
<reference evidence="1 2" key="1">
    <citation type="journal article" date="2013" name="Genome Announc.">
        <title>Complete genome sequence of Clostridium stercorarium subsp. stercorarium strain DSM 8532, a thermophilic degrader of plant cell wall fibers.</title>
        <authorList>
            <person name="Poehlein A."/>
            <person name="Zverlov V.V."/>
            <person name="Daniel R."/>
            <person name="Schwarz W.H."/>
            <person name="Liebl W."/>
        </authorList>
    </citation>
    <scope>NUCLEOTIDE SEQUENCE [LARGE SCALE GENOMIC DNA]</scope>
    <source>
        <strain evidence="2">ATCC 35414 / DSM 8532 / NCIMB 11754</strain>
    </source>
</reference>
<organism evidence="1 2">
    <name type="scientific">Thermoclostridium stercorarium (strain ATCC 35414 / DSM 8532 / NCIMB 11754)</name>
    <name type="common">Clostridium stercorarium</name>
    <dbReference type="NCBI Taxonomy" id="1121335"/>
    <lineage>
        <taxon>Bacteria</taxon>
        <taxon>Bacillati</taxon>
        <taxon>Bacillota</taxon>
        <taxon>Clostridia</taxon>
        <taxon>Eubacteriales</taxon>
        <taxon>Oscillospiraceae</taxon>
        <taxon>Thermoclostridium</taxon>
    </lineage>
</organism>
<sequence length="55" mass="6490">MEKTITVEVLEKLIRKDMNEALKPMDLKVEKIEFVFDKRMLLTINFRSAGSNLYV</sequence>